<comment type="caution">
    <text evidence="2">The sequence shown here is derived from an EMBL/GenBank/DDBJ whole genome shotgun (WGS) entry which is preliminary data.</text>
</comment>
<evidence type="ECO:0000313" key="3">
    <source>
        <dbReference type="Proteomes" id="UP000284842"/>
    </source>
</evidence>
<dbReference type="AlphaFoldDB" id="A0A409YDX5"/>
<reference evidence="2 3" key="1">
    <citation type="journal article" date="2018" name="Evol. Lett.">
        <title>Horizontal gene cluster transfer increased hallucinogenic mushroom diversity.</title>
        <authorList>
            <person name="Reynolds H.T."/>
            <person name="Vijayakumar V."/>
            <person name="Gluck-Thaler E."/>
            <person name="Korotkin H.B."/>
            <person name="Matheny P.B."/>
            <person name="Slot J.C."/>
        </authorList>
    </citation>
    <scope>NUCLEOTIDE SEQUENCE [LARGE SCALE GENOMIC DNA]</scope>
    <source>
        <strain evidence="2 3">2629</strain>
    </source>
</reference>
<dbReference type="Proteomes" id="UP000284842">
    <property type="component" value="Unassembled WGS sequence"/>
</dbReference>
<keyword evidence="3" id="KW-1185">Reference proteome</keyword>
<sequence length="249" mass="28118">MLKRQRPASPPPVPTFSETPFITDPVDLSLIERHHKKRRVLPPSLDGTSRGWAKPHEHHIPRFDDDDEEYYESDDEHEEAPGSSRGNNNNGSNFSSSQQQAHYASPYKSTNQLLRELHTVNQHRLLFSSPAHNLSLASQQASGSGSQQQQFGLYHSSSLLSDNASEPMSHHPSNSLSGFGHNSEGITSPRRQEWHRSFSGVDKEDAVMSNEVSRVTERYESTNRLLGSLFLSRRRQLEPLEDNTEHLSS</sequence>
<dbReference type="InParanoid" id="A0A409YDX5"/>
<protein>
    <submittedName>
        <fullName evidence="2">Uncharacterized protein</fullName>
    </submittedName>
</protein>
<feature type="region of interest" description="Disordered" evidence="1">
    <location>
        <begin position="159"/>
        <end position="192"/>
    </location>
</feature>
<proteinExistence type="predicted"/>
<feature type="compositionally biased region" description="Basic and acidic residues" evidence="1">
    <location>
        <begin position="54"/>
        <end position="63"/>
    </location>
</feature>
<dbReference type="EMBL" id="NHTK01001267">
    <property type="protein sequence ID" value="PPR01184.1"/>
    <property type="molecule type" value="Genomic_DNA"/>
</dbReference>
<accession>A0A409YDX5</accession>
<evidence type="ECO:0000256" key="1">
    <source>
        <dbReference type="SAM" id="MobiDB-lite"/>
    </source>
</evidence>
<name>A0A409YDX5_9AGAR</name>
<dbReference type="OrthoDB" id="3262473at2759"/>
<gene>
    <name evidence="2" type="ORF">CVT24_006060</name>
</gene>
<feature type="compositionally biased region" description="Polar residues" evidence="1">
    <location>
        <begin position="159"/>
        <end position="177"/>
    </location>
</feature>
<feature type="compositionally biased region" description="Low complexity" evidence="1">
    <location>
        <begin position="82"/>
        <end position="100"/>
    </location>
</feature>
<evidence type="ECO:0000313" key="2">
    <source>
        <dbReference type="EMBL" id="PPR01184.1"/>
    </source>
</evidence>
<organism evidence="2 3">
    <name type="scientific">Panaeolus cyanescens</name>
    <dbReference type="NCBI Taxonomy" id="181874"/>
    <lineage>
        <taxon>Eukaryota</taxon>
        <taxon>Fungi</taxon>
        <taxon>Dikarya</taxon>
        <taxon>Basidiomycota</taxon>
        <taxon>Agaricomycotina</taxon>
        <taxon>Agaricomycetes</taxon>
        <taxon>Agaricomycetidae</taxon>
        <taxon>Agaricales</taxon>
        <taxon>Agaricineae</taxon>
        <taxon>Galeropsidaceae</taxon>
        <taxon>Panaeolus</taxon>
    </lineage>
</organism>
<feature type="compositionally biased region" description="Acidic residues" evidence="1">
    <location>
        <begin position="64"/>
        <end position="78"/>
    </location>
</feature>
<feature type="region of interest" description="Disordered" evidence="1">
    <location>
        <begin position="1"/>
        <end position="105"/>
    </location>
</feature>